<dbReference type="SUPFAM" id="SSF55486">
    <property type="entry name" value="Metalloproteases ('zincins'), catalytic domain"/>
    <property type="match status" value="1"/>
</dbReference>
<keyword evidence="8 12" id="KW-0862">Zinc</keyword>
<feature type="site" description="Transition state stabilizer" evidence="13">
    <location>
        <position position="416"/>
    </location>
</feature>
<dbReference type="GO" id="GO:0042277">
    <property type="term" value="F:peptide binding"/>
    <property type="evidence" value="ECO:0007669"/>
    <property type="project" value="TreeGrafter"/>
</dbReference>
<sequence length="941" mass="109513">MRQFYSSVIYLFIIFTSPLTNGQNTNYRLSDAVTPSAYDLFIQVDIGFYSFNGNVTIDIHVNKPTSTIELHNVNLTISNSSIFVKSVDDDEVKFESVYLIYNNESEIMTIVLEKPLTANTNYTITLAFSGRIEYDMKGLYMSSYYDKNIKYIATTFSAAAYARKIFPCFDEPHLKAKFRLRISCRDNFFALANTKVVNIQYEDDLFGTWAIREFEETIPMSIYLLAFTVSDFKNITSIDEGREFSVYASSKEYTNMQFALDVGKNALKALEEYTGFPYALDKMDFIAIDDFLYGAMENWGLISYKTSRIVNPEGKRNRKKIQSIITIITHELVHQWFGNLVTCEFWDYVWLNEGFASYIEYIIAEKILPDYRILEQFTIEDMHPVMLNDVKPKTHPMTRVVLTPEEITKIYDFVAYPKAASVIRMIEHIMTPGVFQRAIQLYLSERKFNSATDEHLYSAINRTQYIHTGLVNLPSIAEVFRSFAHNAGFPILNVNLTKDKNTTTMHISQELFSPFINETESSDFFIVFNYVTAQRASAEYWKPEKSEWFWIHNQSEIVIQLEAKPEWVIFNLQQTGYYRVNYDYDNWNAIINSLDSPAFHIIHPLNRAQLLDDSFNLAKAGYLDFSVILNMLKYLKREYELMPITAGFKAIEFLLTRFDNQPFYSDLLQMMREIIDEIYMRVNYPSHPEYPRAFSENYHEILKLKVNLFACRFGAPSCIKDARTQMFLYELTIKQPDVNSRPHLYCGGLHEDLAPSFWTQLKLRLVDITTSNEVYRDNQEEISEILFAMSSCDSDVGRVERLLTDIFNKSQSFPYESISGDDATAVITNLIRASSQHRELIMDFYYEHYFEIVNNTVPFSSILSAFAEAINTEEQLERLKELGIKFDIDVDSAIAEIERNIQWSTKKVPEIAHWHANNNANAIKFHISLLIFFSFLMFIMQ</sequence>
<feature type="binding site" evidence="12">
    <location>
        <position position="353"/>
    </location>
    <ligand>
        <name>Zn(2+)</name>
        <dbReference type="ChEBI" id="CHEBI:29105"/>
        <note>catalytic</note>
    </ligand>
</feature>
<comment type="similarity">
    <text evidence="2 14">Belongs to the peptidase M1 family.</text>
</comment>
<dbReference type="InterPro" id="IPR027268">
    <property type="entry name" value="Peptidase_M4/M1_CTD_sf"/>
</dbReference>
<dbReference type="AlphaFoldDB" id="A0A9J6BQV4"/>
<gene>
    <name evidence="19" type="ORF">PVAND_001986</name>
</gene>
<keyword evidence="7 14" id="KW-0378">Hydrolase</keyword>
<protein>
    <recommendedName>
        <fullName evidence="14">Aminopeptidase</fullName>
        <ecNumber evidence="14">3.4.11.-</ecNumber>
    </recommendedName>
</protein>
<keyword evidence="9 14" id="KW-0482">Metalloprotease</keyword>
<keyword evidence="4" id="KW-0472">Membrane</keyword>
<feature type="domain" description="Aminopeptidase N-like N-terminal" evidence="18">
    <location>
        <begin position="35"/>
        <end position="224"/>
    </location>
</feature>
<feature type="binding site" evidence="12">
    <location>
        <position position="330"/>
    </location>
    <ligand>
        <name>Zn(2+)</name>
        <dbReference type="ChEBI" id="CHEBI:29105"/>
        <note>catalytic</note>
    </ligand>
</feature>
<keyword evidence="3 14" id="KW-0031">Aminopeptidase</keyword>
<dbReference type="Pfam" id="PF01433">
    <property type="entry name" value="Peptidase_M1"/>
    <property type="match status" value="1"/>
</dbReference>
<dbReference type="GO" id="GO:0005615">
    <property type="term" value="C:extracellular space"/>
    <property type="evidence" value="ECO:0007669"/>
    <property type="project" value="TreeGrafter"/>
</dbReference>
<dbReference type="Pfam" id="PF17900">
    <property type="entry name" value="Peptidase_M1_N"/>
    <property type="match status" value="1"/>
</dbReference>
<dbReference type="InterPro" id="IPR001930">
    <property type="entry name" value="Peptidase_M1"/>
</dbReference>
<dbReference type="CDD" id="cd09601">
    <property type="entry name" value="M1_APN-Q_like"/>
    <property type="match status" value="1"/>
</dbReference>
<evidence type="ECO:0000313" key="20">
    <source>
        <dbReference type="Proteomes" id="UP001107558"/>
    </source>
</evidence>
<reference evidence="19" key="1">
    <citation type="submission" date="2021-03" db="EMBL/GenBank/DDBJ databases">
        <title>Chromosome level genome of the anhydrobiotic midge Polypedilum vanderplanki.</title>
        <authorList>
            <person name="Yoshida Y."/>
            <person name="Kikawada T."/>
            <person name="Gusev O."/>
        </authorList>
    </citation>
    <scope>NUCLEOTIDE SEQUENCE</scope>
    <source>
        <strain evidence="19">NIAS01</strain>
        <tissue evidence="19">Whole body or cell culture</tissue>
    </source>
</reference>
<evidence type="ECO:0000256" key="2">
    <source>
        <dbReference type="ARBA" id="ARBA00010136"/>
    </source>
</evidence>
<name>A0A9J6BQV4_POLVA</name>
<keyword evidence="6 12" id="KW-0479">Metal-binding</keyword>
<organism evidence="19 20">
    <name type="scientific">Polypedilum vanderplanki</name>
    <name type="common">Sleeping chironomid midge</name>
    <dbReference type="NCBI Taxonomy" id="319348"/>
    <lineage>
        <taxon>Eukaryota</taxon>
        <taxon>Metazoa</taxon>
        <taxon>Ecdysozoa</taxon>
        <taxon>Arthropoda</taxon>
        <taxon>Hexapoda</taxon>
        <taxon>Insecta</taxon>
        <taxon>Pterygota</taxon>
        <taxon>Neoptera</taxon>
        <taxon>Endopterygota</taxon>
        <taxon>Diptera</taxon>
        <taxon>Nematocera</taxon>
        <taxon>Chironomoidea</taxon>
        <taxon>Chironomidae</taxon>
        <taxon>Chironominae</taxon>
        <taxon>Polypedilum</taxon>
        <taxon>Polypedilum</taxon>
    </lineage>
</organism>
<dbReference type="GO" id="GO:0043171">
    <property type="term" value="P:peptide catabolic process"/>
    <property type="evidence" value="ECO:0007669"/>
    <property type="project" value="TreeGrafter"/>
</dbReference>
<dbReference type="Gene3D" id="1.10.390.10">
    <property type="entry name" value="Neutral Protease Domain 2"/>
    <property type="match status" value="1"/>
</dbReference>
<evidence type="ECO:0000259" key="17">
    <source>
        <dbReference type="Pfam" id="PF11838"/>
    </source>
</evidence>
<dbReference type="GO" id="GO:0005737">
    <property type="term" value="C:cytoplasm"/>
    <property type="evidence" value="ECO:0007669"/>
    <property type="project" value="TreeGrafter"/>
</dbReference>
<evidence type="ECO:0000256" key="14">
    <source>
        <dbReference type="RuleBase" id="RU364040"/>
    </source>
</evidence>
<dbReference type="InterPro" id="IPR050344">
    <property type="entry name" value="Peptidase_M1_aminopeptidases"/>
</dbReference>
<dbReference type="GO" id="GO:0006508">
    <property type="term" value="P:proteolysis"/>
    <property type="evidence" value="ECO:0007669"/>
    <property type="project" value="UniProtKB-KW"/>
</dbReference>
<evidence type="ECO:0000256" key="13">
    <source>
        <dbReference type="PIRSR" id="PIRSR634016-4"/>
    </source>
</evidence>
<dbReference type="InterPro" id="IPR034016">
    <property type="entry name" value="M1_APN-typ"/>
</dbReference>
<proteinExistence type="inferred from homology"/>
<evidence type="ECO:0000256" key="8">
    <source>
        <dbReference type="ARBA" id="ARBA00022833"/>
    </source>
</evidence>
<feature type="binding site" evidence="12">
    <location>
        <position position="334"/>
    </location>
    <ligand>
        <name>Zn(2+)</name>
        <dbReference type="ChEBI" id="CHEBI:29105"/>
        <note>catalytic</note>
    </ligand>
</feature>
<dbReference type="SUPFAM" id="SSF63737">
    <property type="entry name" value="Leukotriene A4 hydrolase N-terminal domain"/>
    <property type="match status" value="1"/>
</dbReference>
<accession>A0A9J6BQV4</accession>
<evidence type="ECO:0000256" key="12">
    <source>
        <dbReference type="PIRSR" id="PIRSR634016-3"/>
    </source>
</evidence>
<dbReference type="EMBL" id="JADBJN010000003">
    <property type="protein sequence ID" value="KAG5671811.1"/>
    <property type="molecule type" value="Genomic_DNA"/>
</dbReference>
<dbReference type="Pfam" id="PF11838">
    <property type="entry name" value="ERAP1_C"/>
    <property type="match status" value="1"/>
</dbReference>
<dbReference type="EC" id="3.4.11.-" evidence="14"/>
<dbReference type="FunFam" id="1.10.390.10:FF:000013">
    <property type="entry name" value="Aminopeptidase N"/>
    <property type="match status" value="1"/>
</dbReference>
<comment type="subcellular location">
    <subcellularLocation>
        <location evidence="1">Cell membrane</location>
        <topology evidence="1">Lipid-anchor</topology>
        <topology evidence="1">GPI-anchor</topology>
    </subcellularLocation>
</comment>
<evidence type="ECO:0000256" key="9">
    <source>
        <dbReference type="ARBA" id="ARBA00023049"/>
    </source>
</evidence>
<dbReference type="GO" id="GO:0008270">
    <property type="term" value="F:zinc ion binding"/>
    <property type="evidence" value="ECO:0007669"/>
    <property type="project" value="UniProtKB-UniRule"/>
</dbReference>
<dbReference type="FunFam" id="2.60.40.1730:FF:000013">
    <property type="entry name" value="Aminopeptidase"/>
    <property type="match status" value="1"/>
</dbReference>
<evidence type="ECO:0000313" key="19">
    <source>
        <dbReference type="EMBL" id="KAG5671811.1"/>
    </source>
</evidence>
<dbReference type="GO" id="GO:0070006">
    <property type="term" value="F:metalloaminopeptidase activity"/>
    <property type="evidence" value="ECO:0007669"/>
    <property type="project" value="TreeGrafter"/>
</dbReference>
<dbReference type="Gene3D" id="1.25.50.20">
    <property type="match status" value="1"/>
</dbReference>
<feature type="chain" id="PRO_5039912992" description="Aminopeptidase" evidence="15">
    <location>
        <begin position="23"/>
        <end position="941"/>
    </location>
</feature>
<evidence type="ECO:0000256" key="11">
    <source>
        <dbReference type="PIRSR" id="PIRSR634016-1"/>
    </source>
</evidence>
<keyword evidence="20" id="KW-1185">Reference proteome</keyword>
<dbReference type="PRINTS" id="PR00756">
    <property type="entry name" value="ALADIPTASE"/>
</dbReference>
<feature type="signal peptide" evidence="15">
    <location>
        <begin position="1"/>
        <end position="22"/>
    </location>
</feature>
<dbReference type="InterPro" id="IPR045357">
    <property type="entry name" value="Aminopeptidase_N-like_N"/>
</dbReference>
<evidence type="ECO:0000259" key="18">
    <source>
        <dbReference type="Pfam" id="PF17900"/>
    </source>
</evidence>
<dbReference type="Gene3D" id="2.60.40.1730">
    <property type="entry name" value="tricorn interacting facor f3 domain"/>
    <property type="match status" value="1"/>
</dbReference>
<feature type="active site" description="Proton acceptor" evidence="11">
    <location>
        <position position="331"/>
    </location>
</feature>
<dbReference type="GO" id="GO:0098552">
    <property type="term" value="C:side of membrane"/>
    <property type="evidence" value="ECO:0007669"/>
    <property type="project" value="UniProtKB-KW"/>
</dbReference>
<evidence type="ECO:0000256" key="1">
    <source>
        <dbReference type="ARBA" id="ARBA00004609"/>
    </source>
</evidence>
<keyword evidence="5 14" id="KW-0645">Protease</keyword>
<keyword evidence="4" id="KW-0336">GPI-anchor</keyword>
<evidence type="ECO:0000256" key="6">
    <source>
        <dbReference type="ARBA" id="ARBA00022723"/>
    </source>
</evidence>
<dbReference type="OrthoDB" id="10031169at2759"/>
<dbReference type="PANTHER" id="PTHR11533">
    <property type="entry name" value="PROTEASE M1 ZINC METALLOPROTEASE"/>
    <property type="match status" value="1"/>
</dbReference>
<feature type="domain" description="Peptidase M1 membrane alanine aminopeptidase" evidence="16">
    <location>
        <begin position="258"/>
        <end position="463"/>
    </location>
</feature>
<evidence type="ECO:0000256" key="15">
    <source>
        <dbReference type="SAM" id="SignalP"/>
    </source>
</evidence>
<feature type="domain" description="ERAP1-like C-terminal" evidence="17">
    <location>
        <begin position="567"/>
        <end position="881"/>
    </location>
</feature>
<dbReference type="InterPro" id="IPR024571">
    <property type="entry name" value="ERAP1-like_C_dom"/>
</dbReference>
<comment type="cofactor">
    <cofactor evidence="12 14">
        <name>Zn(2+)</name>
        <dbReference type="ChEBI" id="CHEBI:29105"/>
    </cofactor>
    <text evidence="12 14">Binds 1 zinc ion per subunit.</text>
</comment>
<dbReference type="Proteomes" id="UP001107558">
    <property type="component" value="Chromosome 3"/>
</dbReference>
<evidence type="ECO:0000256" key="10">
    <source>
        <dbReference type="ARBA" id="ARBA00023288"/>
    </source>
</evidence>
<evidence type="ECO:0000256" key="4">
    <source>
        <dbReference type="ARBA" id="ARBA00022622"/>
    </source>
</evidence>
<keyword evidence="15" id="KW-0732">Signal</keyword>
<dbReference type="Gene3D" id="2.60.40.1910">
    <property type="match status" value="1"/>
</dbReference>
<dbReference type="PANTHER" id="PTHR11533:SF301">
    <property type="entry name" value="AMINOPEPTIDASE"/>
    <property type="match status" value="1"/>
</dbReference>
<keyword evidence="10" id="KW-0449">Lipoprotein</keyword>
<dbReference type="InterPro" id="IPR014782">
    <property type="entry name" value="Peptidase_M1_dom"/>
</dbReference>
<keyword evidence="4" id="KW-0325">Glycoprotein</keyword>
<dbReference type="InterPro" id="IPR042097">
    <property type="entry name" value="Aminopeptidase_N-like_N_sf"/>
</dbReference>
<evidence type="ECO:0000259" key="16">
    <source>
        <dbReference type="Pfam" id="PF01433"/>
    </source>
</evidence>
<dbReference type="GO" id="GO:0005886">
    <property type="term" value="C:plasma membrane"/>
    <property type="evidence" value="ECO:0007669"/>
    <property type="project" value="UniProtKB-SubCell"/>
</dbReference>
<comment type="caution">
    <text evidence="19">The sequence shown here is derived from an EMBL/GenBank/DDBJ whole genome shotgun (WGS) entry which is preliminary data.</text>
</comment>
<evidence type="ECO:0000256" key="5">
    <source>
        <dbReference type="ARBA" id="ARBA00022670"/>
    </source>
</evidence>
<evidence type="ECO:0000256" key="3">
    <source>
        <dbReference type="ARBA" id="ARBA00022438"/>
    </source>
</evidence>
<evidence type="ECO:0000256" key="7">
    <source>
        <dbReference type="ARBA" id="ARBA00022801"/>
    </source>
</evidence>